<feature type="compositionally biased region" description="Polar residues" evidence="1">
    <location>
        <begin position="329"/>
        <end position="343"/>
    </location>
</feature>
<keyword evidence="3" id="KW-1185">Reference proteome</keyword>
<dbReference type="STRING" id="98403.A0A151GDA6"/>
<feature type="region of interest" description="Disordered" evidence="1">
    <location>
        <begin position="511"/>
        <end position="530"/>
    </location>
</feature>
<dbReference type="RefSeq" id="XP_040654430.1">
    <property type="nucleotide sequence ID" value="XM_040804326.1"/>
</dbReference>
<organism evidence="2 3">
    <name type="scientific">Drechmeria coniospora</name>
    <name type="common">Nematophagous fungus</name>
    <name type="synonym">Meria coniospora</name>
    <dbReference type="NCBI Taxonomy" id="98403"/>
    <lineage>
        <taxon>Eukaryota</taxon>
        <taxon>Fungi</taxon>
        <taxon>Dikarya</taxon>
        <taxon>Ascomycota</taxon>
        <taxon>Pezizomycotina</taxon>
        <taxon>Sordariomycetes</taxon>
        <taxon>Hypocreomycetidae</taxon>
        <taxon>Hypocreales</taxon>
        <taxon>Ophiocordycipitaceae</taxon>
        <taxon>Drechmeria</taxon>
    </lineage>
</organism>
<gene>
    <name evidence="2" type="ORF">DCS_07039</name>
</gene>
<proteinExistence type="predicted"/>
<dbReference type="Proteomes" id="UP000076580">
    <property type="component" value="Chromosome 03"/>
</dbReference>
<feature type="compositionally biased region" description="Pro residues" evidence="1">
    <location>
        <begin position="9"/>
        <end position="19"/>
    </location>
</feature>
<feature type="compositionally biased region" description="Polar residues" evidence="1">
    <location>
        <begin position="162"/>
        <end position="186"/>
    </location>
</feature>
<feature type="compositionally biased region" description="Basic and acidic residues" evidence="1">
    <location>
        <begin position="92"/>
        <end position="111"/>
    </location>
</feature>
<protein>
    <submittedName>
        <fullName evidence="2">Uncharacterized protein</fullName>
    </submittedName>
</protein>
<sequence length="938" mass="103968">MDRNNAPMISPPTRRPPPSAVCSLGPVPPTPADWVDEPVQPAQPVLGRSPGLTIDTAAAAAAAAATSNTANVPDPLPSSGSASGRLSRAGAVRHDKTIIQRRTESRCRHTPEGSIDTVPRPRQVADIVVLNSPHTNPATTTKKPTPRSGGGTLHEAHPVSDSLPQGDSRNSTPRASGSTNCYQVETASPPFPSHLAKVGQSSAKTVQHMMPKALPTPPPRPRSESSSRRNNSFRPPLPDTPPVFRRLAVSQSADQFEAATLERVQTFTAMEAAASTDADRVRLFADFIVNESRIRRERYSSAIGEMGSEILDLTRDLFRPVEGSRRESATSQEEWTPASTDPTTSRRDSAGSVMRTDELSHSAPTSSKAPASSKIPTSPSGGPSITANWSTNYMPSLSPILSMSVSDRHENGSSRGRPPSRWWELDSLGDGPRVLGRSKRESKYMGVPKDQWVEEEPIRGEASDNGSTSAYPPEKTGWLDQGEASSKPQGFPLSDAPSSSSVLEPLDVSRLITMPPPYPRHHPAENNNHPELTTIRCSVRMLGDLTQANKSNESFANASAERREKFSKAASERRQHLRANLQKEIGAGNLNYSDAAVIESDSEQQERDRKKELEKTEYERFQNEVVIPLNDLLTRRITLATSLFDDLSHHLFDNGEIDADMPQEEGDDRPELLEKLTLLKWIFETRETLHRTIYDILSDRNSRYCDVVVTPYRLSSNAEKLKSAEAFFAEDAARREQAFAMEILGRATLFRSVMEEAVERGVAMQLSAFWDIAPPLRDLLDSIPSDFDNFGVQIPPSEYEENPSYQHHPLQYLYGLLQHMEKSTYRFIESHTNLLCLLHEVKEATVNAEARVLATKREDSDGTILDDEYCEERVRMMRQSETKRLTADLKEKVRAVQDQWNSALANRIRTSKELTRAWLLQTGGWDESLEESEGFGGE</sequence>
<name>A0A151GDA6_DRECN</name>
<evidence type="ECO:0000313" key="2">
    <source>
        <dbReference type="EMBL" id="KYK55078.1"/>
    </source>
</evidence>
<feature type="compositionally biased region" description="Low complexity" evidence="1">
    <location>
        <begin position="361"/>
        <end position="380"/>
    </location>
</feature>
<feature type="region of interest" description="Disordered" evidence="1">
    <location>
        <begin position="322"/>
        <end position="387"/>
    </location>
</feature>
<dbReference type="InParanoid" id="A0A151GDA6"/>
<evidence type="ECO:0000256" key="1">
    <source>
        <dbReference type="SAM" id="MobiDB-lite"/>
    </source>
</evidence>
<accession>A0A151GDA6</accession>
<evidence type="ECO:0000313" key="3">
    <source>
        <dbReference type="Proteomes" id="UP000076580"/>
    </source>
</evidence>
<dbReference type="AlphaFoldDB" id="A0A151GDA6"/>
<feature type="region of interest" description="Disordered" evidence="1">
    <location>
        <begin position="553"/>
        <end position="575"/>
    </location>
</feature>
<feature type="compositionally biased region" description="Low complexity" evidence="1">
    <location>
        <begin position="133"/>
        <end position="143"/>
    </location>
</feature>
<dbReference type="EMBL" id="LAYC01000003">
    <property type="protein sequence ID" value="KYK55078.1"/>
    <property type="molecule type" value="Genomic_DNA"/>
</dbReference>
<feature type="compositionally biased region" description="Low complexity" evidence="1">
    <location>
        <begin position="77"/>
        <end position="90"/>
    </location>
</feature>
<feature type="compositionally biased region" description="Basic and acidic residues" evidence="1">
    <location>
        <begin position="344"/>
        <end position="360"/>
    </location>
</feature>
<dbReference type="GeneID" id="63719682"/>
<feature type="region of interest" description="Disordered" evidence="1">
    <location>
        <begin position="406"/>
        <end position="502"/>
    </location>
</feature>
<feature type="compositionally biased region" description="Basic and acidic residues" evidence="1">
    <location>
        <begin position="560"/>
        <end position="574"/>
    </location>
</feature>
<feature type="region of interest" description="Disordered" evidence="1">
    <location>
        <begin position="1"/>
        <end position="48"/>
    </location>
</feature>
<feature type="region of interest" description="Disordered" evidence="1">
    <location>
        <begin position="63"/>
        <end position="242"/>
    </location>
</feature>
<comment type="caution">
    <text evidence="2">The sequence shown here is derived from an EMBL/GenBank/DDBJ whole genome shotgun (WGS) entry which is preliminary data.</text>
</comment>
<reference evidence="2 3" key="1">
    <citation type="journal article" date="2016" name="Sci. Rep.">
        <title>Insights into Adaptations to a Near-Obligate Nematode Endoparasitic Lifestyle from the Finished Genome of Drechmeria coniospora.</title>
        <authorList>
            <person name="Zhang L."/>
            <person name="Zhou Z."/>
            <person name="Guo Q."/>
            <person name="Fokkens L."/>
            <person name="Miskei M."/>
            <person name="Pocsi I."/>
            <person name="Zhang W."/>
            <person name="Chen M."/>
            <person name="Wang L."/>
            <person name="Sun Y."/>
            <person name="Donzelli B.G."/>
            <person name="Gibson D.M."/>
            <person name="Nelson D.R."/>
            <person name="Luo J.G."/>
            <person name="Rep M."/>
            <person name="Liu H."/>
            <person name="Yang S."/>
            <person name="Wang J."/>
            <person name="Krasnoff S.B."/>
            <person name="Xu Y."/>
            <person name="Molnar I."/>
            <person name="Lin M."/>
        </authorList>
    </citation>
    <scope>NUCLEOTIDE SEQUENCE [LARGE SCALE GENOMIC DNA]</scope>
    <source>
        <strain evidence="2 3">ARSEF 6962</strain>
    </source>
</reference>